<proteinExistence type="predicted"/>
<sequence length="39" mass="4538">MKTWSCMMLSELYLVRYRDIRTGIRASEAHSDTNGDDSK</sequence>
<protein>
    <submittedName>
        <fullName evidence="1">Uncharacterized protein</fullName>
    </submittedName>
</protein>
<reference evidence="1" key="2">
    <citation type="journal article" date="2015" name="Fish Shellfish Immunol.">
        <title>Early steps in the European eel (Anguilla anguilla)-Vibrio vulnificus interaction in the gills: Role of the RtxA13 toxin.</title>
        <authorList>
            <person name="Callol A."/>
            <person name="Pajuelo D."/>
            <person name="Ebbesson L."/>
            <person name="Teles M."/>
            <person name="MacKenzie S."/>
            <person name="Amaro C."/>
        </authorList>
    </citation>
    <scope>NUCLEOTIDE SEQUENCE</scope>
</reference>
<dbReference type="EMBL" id="GBXM01029004">
    <property type="protein sequence ID" value="JAH79573.1"/>
    <property type="molecule type" value="Transcribed_RNA"/>
</dbReference>
<name>A0A0E9VQN6_ANGAN</name>
<evidence type="ECO:0000313" key="1">
    <source>
        <dbReference type="EMBL" id="JAH79573.1"/>
    </source>
</evidence>
<organism evidence="1">
    <name type="scientific">Anguilla anguilla</name>
    <name type="common">European freshwater eel</name>
    <name type="synonym">Muraena anguilla</name>
    <dbReference type="NCBI Taxonomy" id="7936"/>
    <lineage>
        <taxon>Eukaryota</taxon>
        <taxon>Metazoa</taxon>
        <taxon>Chordata</taxon>
        <taxon>Craniata</taxon>
        <taxon>Vertebrata</taxon>
        <taxon>Euteleostomi</taxon>
        <taxon>Actinopterygii</taxon>
        <taxon>Neopterygii</taxon>
        <taxon>Teleostei</taxon>
        <taxon>Anguilliformes</taxon>
        <taxon>Anguillidae</taxon>
        <taxon>Anguilla</taxon>
    </lineage>
</organism>
<dbReference type="AlphaFoldDB" id="A0A0E9VQN6"/>
<reference evidence="1" key="1">
    <citation type="submission" date="2014-11" db="EMBL/GenBank/DDBJ databases">
        <authorList>
            <person name="Amaro Gonzalez C."/>
        </authorList>
    </citation>
    <scope>NUCLEOTIDE SEQUENCE</scope>
</reference>
<accession>A0A0E9VQN6</accession>